<keyword evidence="1" id="KW-0614">Plasmid</keyword>
<organism evidence="1 2">
    <name type="scientific">Pandoraea oxalativorans</name>
    <dbReference type="NCBI Taxonomy" id="573737"/>
    <lineage>
        <taxon>Bacteria</taxon>
        <taxon>Pseudomonadati</taxon>
        <taxon>Pseudomonadota</taxon>
        <taxon>Betaproteobacteria</taxon>
        <taxon>Burkholderiales</taxon>
        <taxon>Burkholderiaceae</taxon>
        <taxon>Pandoraea</taxon>
    </lineage>
</organism>
<sequence length="69" mass="7656">MKFFAFLPAIVLTWPMILLVRKSWRLFMMLVLAALLSGCASTPNKFDKSPCGCEFNRLNTGSFGGTTHA</sequence>
<geneLocation type="plasmid" evidence="1 2">
    <name>pPO70-1</name>
</geneLocation>
<dbReference type="KEGG" id="pox:MB84_28150"/>
<dbReference type="RefSeq" id="WP_052654083.1">
    <property type="nucleotide sequence ID" value="NZ_CP011518.2"/>
</dbReference>
<evidence type="ECO:0000313" key="1">
    <source>
        <dbReference type="EMBL" id="AKK24698.1"/>
    </source>
</evidence>
<reference evidence="1" key="1">
    <citation type="submission" date="2016-06" db="EMBL/GenBank/DDBJ databases">
        <title>Pandoraea oxalativorans DSM 23570 Genome Sequencing.</title>
        <authorList>
            <person name="Ee R."/>
            <person name="Lim Y.-L."/>
            <person name="Yong D."/>
            <person name="Yin W.-F."/>
            <person name="Chan K.-G."/>
        </authorList>
    </citation>
    <scope>NUCLEOTIDE SEQUENCE</scope>
    <source>
        <strain evidence="1">DSM 23570</strain>
        <plasmid evidence="1">pPO70-1</plasmid>
    </source>
</reference>
<gene>
    <name evidence="1" type="ORF">MB84_28150</name>
</gene>
<dbReference type="PATRIC" id="fig|573737.6.peg.5531"/>
<dbReference type="Proteomes" id="UP000035050">
    <property type="component" value="Plasmid pPO70-1"/>
</dbReference>
<evidence type="ECO:0000313" key="2">
    <source>
        <dbReference type="Proteomes" id="UP000035050"/>
    </source>
</evidence>
<proteinExistence type="predicted"/>
<keyword evidence="2" id="KW-1185">Reference proteome</keyword>
<dbReference type="AlphaFoldDB" id="A0A0G3IDK4"/>
<dbReference type="OrthoDB" id="6909591at2"/>
<name>A0A0G3IDK4_9BURK</name>
<protein>
    <submittedName>
        <fullName evidence="1">Uncharacterized protein</fullName>
    </submittedName>
</protein>
<dbReference type="EMBL" id="CP011518">
    <property type="protein sequence ID" value="AKK24698.1"/>
    <property type="molecule type" value="Genomic_DNA"/>
</dbReference>
<accession>A0A0G3IDK4</accession>